<evidence type="ECO:0000256" key="1">
    <source>
        <dbReference type="SAM" id="MobiDB-lite"/>
    </source>
</evidence>
<organism evidence="2 3">
    <name type="scientific">Actinomadura meridiana</name>
    <dbReference type="NCBI Taxonomy" id="559626"/>
    <lineage>
        <taxon>Bacteria</taxon>
        <taxon>Bacillati</taxon>
        <taxon>Actinomycetota</taxon>
        <taxon>Actinomycetes</taxon>
        <taxon>Streptosporangiales</taxon>
        <taxon>Thermomonosporaceae</taxon>
        <taxon>Actinomadura</taxon>
    </lineage>
</organism>
<sequence length="70" mass="7068">MGGPASQADVLGGQQEVIAVADVGRHRGLEQDDGTGLDEFRDAGAGRLPSLITGDVAGDDVGDAANDPHR</sequence>
<protein>
    <submittedName>
        <fullName evidence="2">Uncharacterized protein</fullName>
    </submittedName>
</protein>
<comment type="caution">
    <text evidence="2">The sequence shown here is derived from an EMBL/GenBank/DDBJ whole genome shotgun (WGS) entry which is preliminary data.</text>
</comment>
<keyword evidence="3" id="KW-1185">Reference proteome</keyword>
<dbReference type="Proteomes" id="UP001501710">
    <property type="component" value="Unassembled WGS sequence"/>
</dbReference>
<accession>A0ABP8BWI2</accession>
<dbReference type="RefSeq" id="WP_344892326.1">
    <property type="nucleotide sequence ID" value="NZ_BAABAS010000004.1"/>
</dbReference>
<proteinExistence type="predicted"/>
<dbReference type="EMBL" id="BAABAS010000004">
    <property type="protein sequence ID" value="GAA4227929.1"/>
    <property type="molecule type" value="Genomic_DNA"/>
</dbReference>
<feature type="region of interest" description="Disordered" evidence="1">
    <location>
        <begin position="22"/>
        <end position="70"/>
    </location>
</feature>
<evidence type="ECO:0000313" key="3">
    <source>
        <dbReference type="Proteomes" id="UP001501710"/>
    </source>
</evidence>
<name>A0ABP8BWI2_9ACTN</name>
<evidence type="ECO:0000313" key="2">
    <source>
        <dbReference type="EMBL" id="GAA4227929.1"/>
    </source>
</evidence>
<reference evidence="3" key="1">
    <citation type="journal article" date="2019" name="Int. J. Syst. Evol. Microbiol.">
        <title>The Global Catalogue of Microorganisms (GCM) 10K type strain sequencing project: providing services to taxonomists for standard genome sequencing and annotation.</title>
        <authorList>
            <consortium name="The Broad Institute Genomics Platform"/>
            <consortium name="The Broad Institute Genome Sequencing Center for Infectious Disease"/>
            <person name="Wu L."/>
            <person name="Ma J."/>
        </authorList>
    </citation>
    <scope>NUCLEOTIDE SEQUENCE [LARGE SCALE GENOMIC DNA]</scope>
    <source>
        <strain evidence="3">JCM 17440</strain>
    </source>
</reference>
<gene>
    <name evidence="2" type="ORF">GCM10022254_16810</name>
</gene>